<dbReference type="GO" id="GO:0016095">
    <property type="term" value="P:polyprenol catabolic process"/>
    <property type="evidence" value="ECO:0007669"/>
    <property type="project" value="UniProtKB-UniRule"/>
</dbReference>
<evidence type="ECO:0000256" key="14">
    <source>
        <dbReference type="ARBA" id="ARBA00047186"/>
    </source>
</evidence>
<gene>
    <name evidence="21" type="primary">srd5a3</name>
    <name evidence="21" type="ORF">AOXY_G706</name>
</gene>
<evidence type="ECO:0000259" key="20">
    <source>
        <dbReference type="Pfam" id="PF02544"/>
    </source>
</evidence>
<keyword evidence="10" id="KW-0443">Lipid metabolism</keyword>
<comment type="catalytic activity">
    <reaction evidence="17">
        <text>17beta-hydroxy-5alpha-androstan-3-one + NADP(+) = testosterone + NADPH + H(+)</text>
        <dbReference type="Rhea" id="RHEA:50820"/>
        <dbReference type="ChEBI" id="CHEBI:15378"/>
        <dbReference type="ChEBI" id="CHEBI:16330"/>
        <dbReference type="ChEBI" id="CHEBI:17347"/>
        <dbReference type="ChEBI" id="CHEBI:57783"/>
        <dbReference type="ChEBI" id="CHEBI:58349"/>
        <dbReference type="EC" id="1.3.1.22"/>
    </reaction>
    <physiologicalReaction direction="right-to-left" evidence="17">
        <dbReference type="Rhea" id="RHEA:50822"/>
    </physiologicalReaction>
</comment>
<evidence type="ECO:0000256" key="9">
    <source>
        <dbReference type="ARBA" id="ARBA00023002"/>
    </source>
</evidence>
<dbReference type="EMBL" id="JAGXEW010000001">
    <property type="protein sequence ID" value="KAK1175953.1"/>
    <property type="molecule type" value="Genomic_DNA"/>
</dbReference>
<evidence type="ECO:0000256" key="16">
    <source>
        <dbReference type="ARBA" id="ARBA00048765"/>
    </source>
</evidence>
<evidence type="ECO:0000256" key="19">
    <source>
        <dbReference type="RuleBase" id="RU367081"/>
    </source>
</evidence>
<evidence type="ECO:0000313" key="22">
    <source>
        <dbReference type="Proteomes" id="UP001230051"/>
    </source>
</evidence>
<evidence type="ECO:0000256" key="7">
    <source>
        <dbReference type="ARBA" id="ARBA00022857"/>
    </source>
</evidence>
<comment type="catalytic activity">
    <reaction evidence="15">
        <text>androst-4-ene-3,17-dione + NADPH + H(+) = 5alpha-androstan-3,17-dione + NADP(+)</text>
        <dbReference type="Rhea" id="RHEA:50816"/>
        <dbReference type="ChEBI" id="CHEBI:15378"/>
        <dbReference type="ChEBI" id="CHEBI:15994"/>
        <dbReference type="ChEBI" id="CHEBI:16422"/>
        <dbReference type="ChEBI" id="CHEBI:57783"/>
        <dbReference type="ChEBI" id="CHEBI:58349"/>
    </reaction>
    <physiologicalReaction direction="right-to-left" evidence="15">
        <dbReference type="Rhea" id="RHEA:50818"/>
    </physiologicalReaction>
</comment>
<evidence type="ECO:0000256" key="4">
    <source>
        <dbReference type="ARBA" id="ARBA00012522"/>
    </source>
</evidence>
<feature type="transmembrane region" description="Helical" evidence="19">
    <location>
        <begin position="6"/>
        <end position="25"/>
    </location>
</feature>
<evidence type="ECO:0000256" key="3">
    <source>
        <dbReference type="ARBA" id="ARBA00012049"/>
    </source>
</evidence>
<keyword evidence="11 19" id="KW-0472">Membrane</keyword>
<accession>A0AAD8GKA3</accession>
<dbReference type="GO" id="GO:0160198">
    <property type="term" value="F:polyprenal reductase activity"/>
    <property type="evidence" value="ECO:0007669"/>
    <property type="project" value="UniProtKB-EC"/>
</dbReference>
<protein>
    <recommendedName>
        <fullName evidence="14 19">Polyprenal reductase</fullName>
        <ecNumber evidence="3 19">1.3.1.22</ecNumber>
        <ecNumber evidence="4 19">1.3.1.94</ecNumber>
    </recommendedName>
</protein>
<evidence type="ECO:0000256" key="11">
    <source>
        <dbReference type="ARBA" id="ARBA00023136"/>
    </source>
</evidence>
<evidence type="ECO:0000256" key="5">
    <source>
        <dbReference type="ARBA" id="ARBA00022692"/>
    </source>
</evidence>
<keyword evidence="6 19" id="KW-0256">Endoplasmic reticulum</keyword>
<dbReference type="FunFam" id="1.20.120.1630:FF:000021">
    <property type="entry name" value="Polyprenol reductase 1"/>
    <property type="match status" value="1"/>
</dbReference>
<keyword evidence="5 19" id="KW-0812">Transmembrane</keyword>
<evidence type="ECO:0000256" key="8">
    <source>
        <dbReference type="ARBA" id="ARBA00022989"/>
    </source>
</evidence>
<keyword evidence="9 19" id="KW-0560">Oxidoreductase</keyword>
<dbReference type="AlphaFoldDB" id="A0AAD8GKA3"/>
<feature type="transmembrane region" description="Helical" evidence="19">
    <location>
        <begin position="68"/>
        <end position="92"/>
    </location>
</feature>
<dbReference type="Pfam" id="PF02544">
    <property type="entry name" value="Steroid_dh"/>
    <property type="match status" value="1"/>
</dbReference>
<comment type="similarity">
    <text evidence="13 19">Belongs to the steroid 5-alpha reductase family. Polyprenal reductase subfamily.</text>
</comment>
<dbReference type="GO" id="GO:0006488">
    <property type="term" value="P:dolichol-linked oligosaccharide biosynthetic process"/>
    <property type="evidence" value="ECO:0007669"/>
    <property type="project" value="UniProtKB-UniRule"/>
</dbReference>
<organism evidence="21 22">
    <name type="scientific">Acipenser oxyrinchus oxyrinchus</name>
    <dbReference type="NCBI Taxonomy" id="40147"/>
    <lineage>
        <taxon>Eukaryota</taxon>
        <taxon>Metazoa</taxon>
        <taxon>Chordata</taxon>
        <taxon>Craniata</taxon>
        <taxon>Vertebrata</taxon>
        <taxon>Euteleostomi</taxon>
        <taxon>Actinopterygii</taxon>
        <taxon>Chondrostei</taxon>
        <taxon>Acipenseriformes</taxon>
        <taxon>Acipenseridae</taxon>
        <taxon>Acipenser</taxon>
    </lineage>
</organism>
<feature type="transmembrane region" description="Helical" evidence="19">
    <location>
        <begin position="151"/>
        <end position="178"/>
    </location>
</feature>
<feature type="transmembrane region" description="Helical" evidence="19">
    <location>
        <begin position="271"/>
        <end position="293"/>
    </location>
</feature>
<evidence type="ECO:0000256" key="6">
    <source>
        <dbReference type="ARBA" id="ARBA00022824"/>
    </source>
</evidence>
<dbReference type="PROSITE" id="PS50244">
    <property type="entry name" value="S5A_REDUCTASE"/>
    <property type="match status" value="1"/>
</dbReference>
<dbReference type="EC" id="1.3.1.22" evidence="3 19"/>
<name>A0AAD8GKA3_ACIOX</name>
<dbReference type="GO" id="GO:0047751">
    <property type="term" value="F:3-oxo-5-alpha-steroid 4-dehydrogenase (NADP+) activity"/>
    <property type="evidence" value="ECO:0007669"/>
    <property type="project" value="UniProtKB-UniRule"/>
</dbReference>
<comment type="pathway">
    <text evidence="2 19">Protein modification; protein glycosylation.</text>
</comment>
<dbReference type="PANTHER" id="PTHR14624">
    <property type="entry name" value="DFG10 PROTEIN"/>
    <property type="match status" value="1"/>
</dbReference>
<dbReference type="Proteomes" id="UP001230051">
    <property type="component" value="Unassembled WGS sequence"/>
</dbReference>
<dbReference type="GO" id="GO:0102389">
    <property type="term" value="F:polyprenol reductase activity"/>
    <property type="evidence" value="ECO:0007669"/>
    <property type="project" value="UniProtKB-UniRule"/>
</dbReference>
<keyword evidence="22" id="KW-1185">Reference proteome</keyword>
<evidence type="ECO:0000256" key="12">
    <source>
        <dbReference type="ARBA" id="ARBA00045898"/>
    </source>
</evidence>
<keyword evidence="8 19" id="KW-1133">Transmembrane helix</keyword>
<evidence type="ECO:0000256" key="13">
    <source>
        <dbReference type="ARBA" id="ARBA00046320"/>
    </source>
</evidence>
<keyword evidence="7 19" id="KW-0521">NADP</keyword>
<dbReference type="GO" id="GO:0005789">
    <property type="term" value="C:endoplasmic reticulum membrane"/>
    <property type="evidence" value="ECO:0007669"/>
    <property type="project" value="UniProtKB-SubCell"/>
</dbReference>
<feature type="transmembrane region" description="Helical" evidence="19">
    <location>
        <begin position="198"/>
        <end position="220"/>
    </location>
</feature>
<comment type="function">
    <text evidence="12">Plays a key role in early steps of protein N-linked glycosylation by being involved in the conversion of polyprenol into dolichol. Acts as a polyprenal reductase that mediates the reduction of polyprenal into dolichal in a NADP-dependent mechanism. Dolichols are required for the synthesis of dolichol-linked monosaccharides and the oligosaccharide precursor used for N-glycosylation. Also able to convert testosterone (T) into 5-alpha-dihydrotestosterone (DHT).</text>
</comment>
<evidence type="ECO:0000256" key="15">
    <source>
        <dbReference type="ARBA" id="ARBA00048095"/>
    </source>
</evidence>
<proteinExistence type="inferred from homology"/>
<dbReference type="PANTHER" id="PTHR14624:SF0">
    <property type="entry name" value="POLYPRENOL REDUCTASE"/>
    <property type="match status" value="1"/>
</dbReference>
<dbReference type="InterPro" id="IPR039698">
    <property type="entry name" value="Dfg10/SRD5A3"/>
</dbReference>
<comment type="subcellular location">
    <subcellularLocation>
        <location evidence="1">Endoplasmic reticulum membrane</location>
        <topology evidence="1">Multi-pass membrane protein</topology>
    </subcellularLocation>
</comment>
<evidence type="ECO:0000313" key="21">
    <source>
        <dbReference type="EMBL" id="KAK1175953.1"/>
    </source>
</evidence>
<evidence type="ECO:0000256" key="18">
    <source>
        <dbReference type="ARBA" id="ARBA00049427"/>
    </source>
</evidence>
<dbReference type="InterPro" id="IPR001104">
    <property type="entry name" value="3-oxo-5_a-steroid_4-DH_C"/>
</dbReference>
<evidence type="ECO:0000256" key="1">
    <source>
        <dbReference type="ARBA" id="ARBA00004477"/>
    </source>
</evidence>
<comment type="catalytic activity">
    <reaction evidence="16">
        <text>a 3-oxo-5alpha-steroid + NADP(+) = a 3-oxo-Delta(4)-steroid + NADPH + H(+)</text>
        <dbReference type="Rhea" id="RHEA:54384"/>
        <dbReference type="ChEBI" id="CHEBI:13601"/>
        <dbReference type="ChEBI" id="CHEBI:15378"/>
        <dbReference type="ChEBI" id="CHEBI:47909"/>
        <dbReference type="ChEBI" id="CHEBI:57783"/>
        <dbReference type="ChEBI" id="CHEBI:58349"/>
        <dbReference type="EC" id="1.3.1.22"/>
    </reaction>
    <physiologicalReaction direction="right-to-left" evidence="16">
        <dbReference type="Rhea" id="RHEA:54386"/>
    </physiologicalReaction>
</comment>
<reference evidence="21" key="1">
    <citation type="submission" date="2022-02" db="EMBL/GenBank/DDBJ databases">
        <title>Atlantic sturgeon de novo genome assembly.</title>
        <authorList>
            <person name="Stock M."/>
            <person name="Klopp C."/>
            <person name="Guiguen Y."/>
            <person name="Cabau C."/>
            <person name="Parinello H."/>
            <person name="Santidrian Yebra-Pimentel E."/>
            <person name="Kuhl H."/>
            <person name="Dirks R.P."/>
            <person name="Guessner J."/>
            <person name="Wuertz S."/>
            <person name="Du K."/>
            <person name="Schartl M."/>
        </authorList>
    </citation>
    <scope>NUCLEOTIDE SEQUENCE</scope>
    <source>
        <strain evidence="21">STURGEONOMICS-FGT-2020</strain>
        <tissue evidence="21">Whole blood</tissue>
    </source>
</reference>
<sequence length="311" mass="36323">MEVIVAVWFVLSVCFFLALCVHSFAAKFNRFSQSQIYNLFQDLVRYGKTKTNLQRPAFLHAFDVPKRWFIHFYTVSVIWNGLLMGFLLQAVLLGQHFPEWLTVLIRTFNGGYMQLRNGDQLSALLVQMLLWLHSLRRLVECMFISVFSDGVIHVVQYFFGLSYYILLGLTVLCTSFPIEYKGFSIEELFAQIQWNHLVGIMIFIWASIHQHMCHVILANLRKGDSGKVVNLGHSIPRGDWFELVSCPHYFAELLIYISFSVTFSGCKLTWWLVVLYVLFNQGLAAFLCHEFYFKKFKSYPKKRKAFIPFVL</sequence>
<comment type="caution">
    <text evidence="21">The sequence shown here is derived from an EMBL/GenBank/DDBJ whole genome shotgun (WGS) entry which is preliminary data.</text>
</comment>
<feature type="domain" description="3-oxo-5-alpha-steroid 4-dehydrogenase C-terminal" evidence="20">
    <location>
        <begin position="192"/>
        <end position="311"/>
    </location>
</feature>
<evidence type="ECO:0000256" key="2">
    <source>
        <dbReference type="ARBA" id="ARBA00004922"/>
    </source>
</evidence>
<dbReference type="EC" id="1.3.1.94" evidence="4 19"/>
<evidence type="ECO:0000256" key="17">
    <source>
        <dbReference type="ARBA" id="ARBA00049397"/>
    </source>
</evidence>
<comment type="catalytic activity">
    <reaction evidence="18 19">
        <text>a di-trans,poly-cis-dolichal + NADP(+) = a di-trans,poly-cis-polyprenal + NADPH + H(+)</text>
        <dbReference type="Rhea" id="RHEA:80727"/>
        <dbReference type="Rhea" id="RHEA-COMP:19536"/>
        <dbReference type="Rhea" id="RHEA-COMP:19537"/>
        <dbReference type="ChEBI" id="CHEBI:15378"/>
        <dbReference type="ChEBI" id="CHEBI:57783"/>
        <dbReference type="ChEBI" id="CHEBI:58349"/>
        <dbReference type="ChEBI" id="CHEBI:231623"/>
        <dbReference type="ChEBI" id="CHEBI:231637"/>
        <dbReference type="EC" id="1.3.1.94"/>
    </reaction>
    <physiologicalReaction direction="right-to-left" evidence="18 19">
        <dbReference type="Rhea" id="RHEA:80729"/>
    </physiologicalReaction>
</comment>
<evidence type="ECO:0000256" key="10">
    <source>
        <dbReference type="ARBA" id="ARBA00023098"/>
    </source>
</evidence>